<sequence length="469" mass="49721">MEPRNEHEFDVEKKNIPLEPESSLPVDPEEPIAVSPEELQEAEDRVEEAKSAEPEELAEESQPEAPVGEEPAAPVEKPPYLYRGGSVYQGQREPAKKSPRGFSRLTLIAVALVFTLLGTSLGIYSAYNILPGTAFFQNSELGKLIAKSQAVEPVKITVPQLASEKLTIPEIVKAVQPAVVTVSVKAQVQGNFFNPGTQYAESIGTGFILNEEGLIATNYHVVESGGEITVILYNGEEVPAKVLNYDQASDLAVIQLTKTVDIPGTVTLGNSDNLQVGESVIAIGNPLSKEFAGTVTSGIVSATDRTVSVDGAEYKYIQTDAAINGGNSGGPLINARGEVIGINSAKISDASVEGIGFAIPINVLKNDLESLSKAQLYIGISGRSLNAAMSQQYNLPQGVLVVEVMKDSPAYVSALAVGDVITEFDGKAVASVEEINTIKNTKAAGDTVKLKVFRDGTALELSLTLVEKP</sequence>
<name>A0A941CN56_9CLOT</name>
<dbReference type="PROSITE" id="PS50106">
    <property type="entry name" value="PDZ"/>
    <property type="match status" value="1"/>
</dbReference>
<dbReference type="InterPro" id="IPR001940">
    <property type="entry name" value="Peptidase_S1C"/>
</dbReference>
<comment type="caution">
    <text evidence="7">The sequence shown here is derived from an EMBL/GenBank/DDBJ whole genome shotgun (WGS) entry which is preliminary data.</text>
</comment>
<feature type="domain" description="PDZ" evidence="6">
    <location>
        <begin position="360"/>
        <end position="456"/>
    </location>
</feature>
<protein>
    <submittedName>
        <fullName evidence="7">Trypsin-like peptidase domain-containing protein</fullName>
    </submittedName>
</protein>
<evidence type="ECO:0000256" key="2">
    <source>
        <dbReference type="ARBA" id="ARBA00022670"/>
    </source>
</evidence>
<evidence type="ECO:0000256" key="5">
    <source>
        <dbReference type="SAM" id="Phobius"/>
    </source>
</evidence>
<organism evidence="7 8">
    <name type="scientific">Proteiniclasticum sediminis</name>
    <dbReference type="NCBI Taxonomy" id="2804028"/>
    <lineage>
        <taxon>Bacteria</taxon>
        <taxon>Bacillati</taxon>
        <taxon>Bacillota</taxon>
        <taxon>Clostridia</taxon>
        <taxon>Eubacteriales</taxon>
        <taxon>Clostridiaceae</taxon>
        <taxon>Proteiniclasticum</taxon>
    </lineage>
</organism>
<keyword evidence="5" id="KW-0472">Membrane</keyword>
<evidence type="ECO:0000256" key="4">
    <source>
        <dbReference type="SAM" id="MobiDB-lite"/>
    </source>
</evidence>
<feature type="transmembrane region" description="Helical" evidence="5">
    <location>
        <begin position="105"/>
        <end position="127"/>
    </location>
</feature>
<dbReference type="SUPFAM" id="SSF50494">
    <property type="entry name" value="Trypsin-like serine proteases"/>
    <property type="match status" value="1"/>
</dbReference>
<evidence type="ECO:0000259" key="6">
    <source>
        <dbReference type="PROSITE" id="PS50106"/>
    </source>
</evidence>
<dbReference type="InterPro" id="IPR001478">
    <property type="entry name" value="PDZ"/>
</dbReference>
<dbReference type="EMBL" id="JAGSCS010000005">
    <property type="protein sequence ID" value="MBR0575761.1"/>
    <property type="molecule type" value="Genomic_DNA"/>
</dbReference>
<keyword evidence="5" id="KW-0812">Transmembrane</keyword>
<dbReference type="Pfam" id="PF13180">
    <property type="entry name" value="PDZ_2"/>
    <property type="match status" value="1"/>
</dbReference>
<dbReference type="GO" id="GO:0004252">
    <property type="term" value="F:serine-type endopeptidase activity"/>
    <property type="evidence" value="ECO:0007669"/>
    <property type="project" value="InterPro"/>
</dbReference>
<gene>
    <name evidence="7" type="ORF">KCG48_05330</name>
</gene>
<dbReference type="Gene3D" id="2.30.42.10">
    <property type="match status" value="1"/>
</dbReference>
<dbReference type="Gene3D" id="2.40.10.120">
    <property type="match status" value="1"/>
</dbReference>
<keyword evidence="2" id="KW-0645">Protease</keyword>
<dbReference type="RefSeq" id="WP_211800371.1">
    <property type="nucleotide sequence ID" value="NZ_JAGSCS010000005.1"/>
</dbReference>
<proteinExistence type="inferred from homology"/>
<dbReference type="SMART" id="SM00228">
    <property type="entry name" value="PDZ"/>
    <property type="match status" value="1"/>
</dbReference>
<keyword evidence="8" id="KW-1185">Reference proteome</keyword>
<keyword evidence="5" id="KW-1133">Transmembrane helix</keyword>
<comment type="similarity">
    <text evidence="1">Belongs to the peptidase S1C family.</text>
</comment>
<evidence type="ECO:0000256" key="3">
    <source>
        <dbReference type="ARBA" id="ARBA00022801"/>
    </source>
</evidence>
<feature type="compositionally biased region" description="Low complexity" evidence="4">
    <location>
        <begin position="63"/>
        <end position="79"/>
    </location>
</feature>
<dbReference type="SUPFAM" id="SSF50156">
    <property type="entry name" value="PDZ domain-like"/>
    <property type="match status" value="1"/>
</dbReference>
<dbReference type="InterPro" id="IPR036034">
    <property type="entry name" value="PDZ_sf"/>
</dbReference>
<evidence type="ECO:0000313" key="8">
    <source>
        <dbReference type="Proteomes" id="UP000675379"/>
    </source>
</evidence>
<reference evidence="7" key="1">
    <citation type="submission" date="2021-04" db="EMBL/GenBank/DDBJ databases">
        <title>Proteiniclasticum sedimins sp. nov., an obligate anaerobic bacterium isolated from anaerobic sludge.</title>
        <authorList>
            <person name="Liu J."/>
        </authorList>
    </citation>
    <scope>NUCLEOTIDE SEQUENCE</scope>
    <source>
        <strain evidence="7">BAD-10</strain>
    </source>
</reference>
<dbReference type="GO" id="GO:0006508">
    <property type="term" value="P:proteolysis"/>
    <property type="evidence" value="ECO:0007669"/>
    <property type="project" value="UniProtKB-KW"/>
</dbReference>
<dbReference type="PANTHER" id="PTHR22939:SF129">
    <property type="entry name" value="SERINE PROTEASE HTRA2, MITOCHONDRIAL"/>
    <property type="match status" value="1"/>
</dbReference>
<evidence type="ECO:0000313" key="7">
    <source>
        <dbReference type="EMBL" id="MBR0575761.1"/>
    </source>
</evidence>
<keyword evidence="3" id="KW-0378">Hydrolase</keyword>
<dbReference type="Proteomes" id="UP000675379">
    <property type="component" value="Unassembled WGS sequence"/>
</dbReference>
<dbReference type="PANTHER" id="PTHR22939">
    <property type="entry name" value="SERINE PROTEASE FAMILY S1C HTRA-RELATED"/>
    <property type="match status" value="1"/>
</dbReference>
<feature type="compositionally biased region" description="Basic and acidic residues" evidence="4">
    <location>
        <begin position="1"/>
        <end position="16"/>
    </location>
</feature>
<dbReference type="InterPro" id="IPR009003">
    <property type="entry name" value="Peptidase_S1_PA"/>
</dbReference>
<accession>A0A941CN56</accession>
<feature type="region of interest" description="Disordered" evidence="4">
    <location>
        <begin position="1"/>
        <end position="84"/>
    </location>
</feature>
<evidence type="ECO:0000256" key="1">
    <source>
        <dbReference type="ARBA" id="ARBA00010541"/>
    </source>
</evidence>
<dbReference type="AlphaFoldDB" id="A0A941CN56"/>
<dbReference type="Pfam" id="PF13365">
    <property type="entry name" value="Trypsin_2"/>
    <property type="match status" value="1"/>
</dbReference>
<dbReference type="PRINTS" id="PR00834">
    <property type="entry name" value="PROTEASES2C"/>
</dbReference>